<name>F0WY70_9STRA</name>
<protein>
    <submittedName>
        <fullName evidence="1">AlNc14C373G11130 protein</fullName>
    </submittedName>
</protein>
<accession>F0WY70</accession>
<reference evidence="1" key="2">
    <citation type="submission" date="2011-02" db="EMBL/GenBank/DDBJ databases">
        <authorList>
            <person name="MacLean D."/>
        </authorList>
    </citation>
    <scope>NUCLEOTIDE SEQUENCE</scope>
</reference>
<dbReference type="HOGENOM" id="CLU_2488305_0_0_1"/>
<reference evidence="1" key="1">
    <citation type="journal article" date="2011" name="PLoS Biol.">
        <title>Gene gain and loss during evolution of obligate parasitism in the white rust pathogen of Arabidopsis thaliana.</title>
        <authorList>
            <person name="Kemen E."/>
            <person name="Gardiner A."/>
            <person name="Schultz-Larsen T."/>
            <person name="Kemen A.C."/>
            <person name="Balmuth A.L."/>
            <person name="Robert-Seilaniantz A."/>
            <person name="Bailey K."/>
            <person name="Holub E."/>
            <person name="Studholme D.J."/>
            <person name="Maclean D."/>
            <person name="Jones J.D."/>
        </authorList>
    </citation>
    <scope>NUCLEOTIDE SEQUENCE</scope>
</reference>
<dbReference type="EMBL" id="FR824417">
    <property type="protein sequence ID" value="CCA26422.1"/>
    <property type="molecule type" value="Genomic_DNA"/>
</dbReference>
<gene>
    <name evidence="1" type="primary">AlNc14C373G11130</name>
    <name evidence="1" type="ORF">ALNC14_125660</name>
</gene>
<organism evidence="1">
    <name type="scientific">Albugo laibachii Nc14</name>
    <dbReference type="NCBI Taxonomy" id="890382"/>
    <lineage>
        <taxon>Eukaryota</taxon>
        <taxon>Sar</taxon>
        <taxon>Stramenopiles</taxon>
        <taxon>Oomycota</taxon>
        <taxon>Peronosporomycetes</taxon>
        <taxon>Albuginales</taxon>
        <taxon>Albuginaceae</taxon>
        <taxon>Albugo</taxon>
    </lineage>
</organism>
<evidence type="ECO:0000313" key="1">
    <source>
        <dbReference type="EMBL" id="CCA26422.1"/>
    </source>
</evidence>
<dbReference type="AlphaFoldDB" id="F0WY70"/>
<sequence length="85" mass="9938">MAETYQLSEFFPRVTKECTKVANEFFDCFYTNGKQEKGVEDSDIGNRALQICEKSLRKYNQCIDQSASRREKALTRAPEAYRVRE</sequence>
<proteinExistence type="predicted"/>